<organism evidence="1 2">
    <name type="scientific">Exidia glandulosa HHB12029</name>
    <dbReference type="NCBI Taxonomy" id="1314781"/>
    <lineage>
        <taxon>Eukaryota</taxon>
        <taxon>Fungi</taxon>
        <taxon>Dikarya</taxon>
        <taxon>Basidiomycota</taxon>
        <taxon>Agaricomycotina</taxon>
        <taxon>Agaricomycetes</taxon>
        <taxon>Auriculariales</taxon>
        <taxon>Exidiaceae</taxon>
        <taxon>Exidia</taxon>
    </lineage>
</organism>
<keyword evidence="2" id="KW-1185">Reference proteome</keyword>
<evidence type="ECO:0008006" key="3">
    <source>
        <dbReference type="Google" id="ProtNLM"/>
    </source>
</evidence>
<protein>
    <recommendedName>
        <fullName evidence="3">Cyclin N-terminal domain-containing protein</fullName>
    </recommendedName>
</protein>
<proteinExistence type="predicted"/>
<dbReference type="InterPro" id="IPR036915">
    <property type="entry name" value="Cyclin-like_sf"/>
</dbReference>
<dbReference type="STRING" id="1314781.A0A165GBE9"/>
<dbReference type="CDD" id="cd20557">
    <property type="entry name" value="CYCLIN_ScPCL1-like"/>
    <property type="match status" value="1"/>
</dbReference>
<dbReference type="InParanoid" id="A0A165GBE9"/>
<dbReference type="PANTHER" id="PTHR15615:SF108">
    <property type="entry name" value="PROTEIN CNPPD1"/>
    <property type="match status" value="1"/>
</dbReference>
<dbReference type="SUPFAM" id="SSF47954">
    <property type="entry name" value="Cyclin-like"/>
    <property type="match status" value="1"/>
</dbReference>
<dbReference type="PANTHER" id="PTHR15615">
    <property type="match status" value="1"/>
</dbReference>
<dbReference type="EMBL" id="KV426053">
    <property type="protein sequence ID" value="KZV90263.1"/>
    <property type="molecule type" value="Genomic_DNA"/>
</dbReference>
<sequence length="316" mass="34962">MAGQDALFYGNGPESAAVCARFITSRFGSVQRGAPPDFVHSLRDSAILIAHLFHRVNPSAGMFNVLMFGALLYLQRLKSTSSPNMSTTSGYGLFLTAYMISFKWFCDRERDDLRFKSTAWADFANHRYSAREINAMEREMCTVLGWRLHITLHEFISFQDAVYAESMSSVLIAPRGLPARTLEARPLVMPTEALALRSATLCTPRQGSSKVTPDGDTTISWNDKKDVSADVESQNSFVPASMDNRRGELAVQSPTCTPTDHTPLCIGLDTPVCAVRSVLASPRLTVVASLRPRAGSMVSSRAIQSDQRCLRRWLTR</sequence>
<dbReference type="GO" id="GO:0016538">
    <property type="term" value="F:cyclin-dependent protein serine/threonine kinase regulator activity"/>
    <property type="evidence" value="ECO:0007669"/>
    <property type="project" value="TreeGrafter"/>
</dbReference>
<name>A0A165GBE9_EXIGL</name>
<dbReference type="OrthoDB" id="244495at2759"/>
<dbReference type="InterPro" id="IPR013922">
    <property type="entry name" value="Cyclin_PHO80-like"/>
</dbReference>
<evidence type="ECO:0000313" key="2">
    <source>
        <dbReference type="Proteomes" id="UP000077266"/>
    </source>
</evidence>
<dbReference type="Gene3D" id="1.10.472.10">
    <property type="entry name" value="Cyclin-like"/>
    <property type="match status" value="1"/>
</dbReference>
<dbReference type="GO" id="GO:0000307">
    <property type="term" value="C:cyclin-dependent protein kinase holoenzyme complex"/>
    <property type="evidence" value="ECO:0007669"/>
    <property type="project" value="TreeGrafter"/>
</dbReference>
<dbReference type="Proteomes" id="UP000077266">
    <property type="component" value="Unassembled WGS sequence"/>
</dbReference>
<accession>A0A165GBE9</accession>
<dbReference type="AlphaFoldDB" id="A0A165GBE9"/>
<gene>
    <name evidence="1" type="ORF">EXIGLDRAFT_720583</name>
</gene>
<dbReference type="GO" id="GO:0019901">
    <property type="term" value="F:protein kinase binding"/>
    <property type="evidence" value="ECO:0007669"/>
    <property type="project" value="InterPro"/>
</dbReference>
<dbReference type="GO" id="GO:0005634">
    <property type="term" value="C:nucleus"/>
    <property type="evidence" value="ECO:0007669"/>
    <property type="project" value="TreeGrafter"/>
</dbReference>
<reference evidence="1 2" key="1">
    <citation type="journal article" date="2016" name="Mol. Biol. Evol.">
        <title>Comparative Genomics of Early-Diverging Mushroom-Forming Fungi Provides Insights into the Origins of Lignocellulose Decay Capabilities.</title>
        <authorList>
            <person name="Nagy L.G."/>
            <person name="Riley R."/>
            <person name="Tritt A."/>
            <person name="Adam C."/>
            <person name="Daum C."/>
            <person name="Floudas D."/>
            <person name="Sun H."/>
            <person name="Yadav J.S."/>
            <person name="Pangilinan J."/>
            <person name="Larsson K.H."/>
            <person name="Matsuura K."/>
            <person name="Barry K."/>
            <person name="Labutti K."/>
            <person name="Kuo R."/>
            <person name="Ohm R.A."/>
            <person name="Bhattacharya S.S."/>
            <person name="Shirouzu T."/>
            <person name="Yoshinaga Y."/>
            <person name="Martin F.M."/>
            <person name="Grigoriev I.V."/>
            <person name="Hibbett D.S."/>
        </authorList>
    </citation>
    <scope>NUCLEOTIDE SEQUENCE [LARGE SCALE GENOMIC DNA]</scope>
    <source>
        <strain evidence="1 2">HHB12029</strain>
    </source>
</reference>
<evidence type="ECO:0000313" key="1">
    <source>
        <dbReference type="EMBL" id="KZV90263.1"/>
    </source>
</evidence>